<dbReference type="InterPro" id="IPR056120">
    <property type="entry name" value="DUF7703"/>
</dbReference>
<evidence type="ECO:0000259" key="2">
    <source>
        <dbReference type="Pfam" id="PF24802"/>
    </source>
</evidence>
<dbReference type="EMBL" id="MU006561">
    <property type="protein sequence ID" value="KAF2751768.1"/>
    <property type="molecule type" value="Genomic_DNA"/>
</dbReference>
<evidence type="ECO:0000313" key="4">
    <source>
        <dbReference type="Proteomes" id="UP000799440"/>
    </source>
</evidence>
<proteinExistence type="predicted"/>
<dbReference type="PANTHER" id="PTHR37013">
    <property type="entry name" value="INTEGRAL MEMBRANE PROTEIN (AFU_ORTHOLOGUE AFUA_1G05950)-RELATED"/>
    <property type="match status" value="1"/>
</dbReference>
<feature type="transmembrane region" description="Helical" evidence="1">
    <location>
        <begin position="116"/>
        <end position="138"/>
    </location>
</feature>
<dbReference type="Proteomes" id="UP000799440">
    <property type="component" value="Unassembled WGS sequence"/>
</dbReference>
<keyword evidence="1" id="KW-1133">Transmembrane helix</keyword>
<feature type="transmembrane region" description="Helical" evidence="1">
    <location>
        <begin position="158"/>
        <end position="176"/>
    </location>
</feature>
<sequence length="370" mass="41723">MNSSDNHFKGNFDANTLTVIICSGLAFYNALELELLILTTFHAYRGLYFWSLVTASFGIIPYVLGYSIKYFKAQWMAPAIAIDTFGWILMVTGQSVVLYSRLWLLFGSGHRKLLAIIKWMIIVDAICFHGTTAVVVYGASYGKQKDTFGLAYNYVERIQMVGFCLQEFVLSGLYIWKALDIIKSSDRKRSRRLMWQLLSINVIIILLDIGLLTVEFLSLHVLQQTIKGLTYSVKLKLELAVLNKLVELSSINRRADVISFGDPNDFVDTTKTSSISKIPAPALSRSMYTYPKWMYDLEKSSIQSIETKYLCSDATRPPNEVCSVAPSDILELPCETIQPVSTSLDPRSTRRERGSATDLMYADAVRRIAS</sequence>
<accession>A0A6A6VME3</accession>
<dbReference type="OrthoDB" id="405906at2759"/>
<feature type="transmembrane region" description="Helical" evidence="1">
    <location>
        <begin position="12"/>
        <end position="31"/>
    </location>
</feature>
<dbReference type="AlphaFoldDB" id="A0A6A6VME3"/>
<feature type="transmembrane region" description="Helical" evidence="1">
    <location>
        <begin position="84"/>
        <end position="104"/>
    </location>
</feature>
<feature type="transmembrane region" description="Helical" evidence="1">
    <location>
        <begin position="43"/>
        <end position="64"/>
    </location>
</feature>
<reference evidence="3" key="1">
    <citation type="journal article" date="2020" name="Stud. Mycol.">
        <title>101 Dothideomycetes genomes: a test case for predicting lifestyles and emergence of pathogens.</title>
        <authorList>
            <person name="Haridas S."/>
            <person name="Albert R."/>
            <person name="Binder M."/>
            <person name="Bloem J."/>
            <person name="Labutti K."/>
            <person name="Salamov A."/>
            <person name="Andreopoulos B."/>
            <person name="Baker S."/>
            <person name="Barry K."/>
            <person name="Bills G."/>
            <person name="Bluhm B."/>
            <person name="Cannon C."/>
            <person name="Castanera R."/>
            <person name="Culley D."/>
            <person name="Daum C."/>
            <person name="Ezra D."/>
            <person name="Gonzalez J."/>
            <person name="Henrissat B."/>
            <person name="Kuo A."/>
            <person name="Liang C."/>
            <person name="Lipzen A."/>
            <person name="Lutzoni F."/>
            <person name="Magnuson J."/>
            <person name="Mondo S."/>
            <person name="Nolan M."/>
            <person name="Ohm R."/>
            <person name="Pangilinan J."/>
            <person name="Park H.-J."/>
            <person name="Ramirez L."/>
            <person name="Alfaro M."/>
            <person name="Sun H."/>
            <person name="Tritt A."/>
            <person name="Yoshinaga Y."/>
            <person name="Zwiers L.-H."/>
            <person name="Turgeon B."/>
            <person name="Goodwin S."/>
            <person name="Spatafora J."/>
            <person name="Crous P."/>
            <person name="Grigoriev I."/>
        </authorList>
    </citation>
    <scope>NUCLEOTIDE SEQUENCE</scope>
    <source>
        <strain evidence="3">CBS 119925</strain>
    </source>
</reference>
<evidence type="ECO:0000313" key="3">
    <source>
        <dbReference type="EMBL" id="KAF2751768.1"/>
    </source>
</evidence>
<feature type="transmembrane region" description="Helical" evidence="1">
    <location>
        <begin position="197"/>
        <end position="222"/>
    </location>
</feature>
<evidence type="ECO:0000256" key="1">
    <source>
        <dbReference type="SAM" id="Phobius"/>
    </source>
</evidence>
<dbReference type="PANTHER" id="PTHR37013:SF3">
    <property type="entry name" value="INTEGRAL MEMBRANE PROTEIN (AFU_ORTHOLOGUE AFUA_1G05950)"/>
    <property type="match status" value="1"/>
</dbReference>
<feature type="domain" description="DUF7703" evidence="2">
    <location>
        <begin position="15"/>
        <end position="249"/>
    </location>
</feature>
<keyword evidence="1" id="KW-0812">Transmembrane</keyword>
<gene>
    <name evidence="3" type="ORF">M011DRAFT_393842</name>
</gene>
<organism evidence="3 4">
    <name type="scientific">Sporormia fimetaria CBS 119925</name>
    <dbReference type="NCBI Taxonomy" id="1340428"/>
    <lineage>
        <taxon>Eukaryota</taxon>
        <taxon>Fungi</taxon>
        <taxon>Dikarya</taxon>
        <taxon>Ascomycota</taxon>
        <taxon>Pezizomycotina</taxon>
        <taxon>Dothideomycetes</taxon>
        <taxon>Pleosporomycetidae</taxon>
        <taxon>Pleosporales</taxon>
        <taxon>Sporormiaceae</taxon>
        <taxon>Sporormia</taxon>
    </lineage>
</organism>
<name>A0A6A6VME3_9PLEO</name>
<dbReference type="Pfam" id="PF24802">
    <property type="entry name" value="DUF7703"/>
    <property type="match status" value="1"/>
</dbReference>
<keyword evidence="4" id="KW-1185">Reference proteome</keyword>
<keyword evidence="1" id="KW-0472">Membrane</keyword>
<protein>
    <recommendedName>
        <fullName evidence="2">DUF7703 domain-containing protein</fullName>
    </recommendedName>
</protein>